<keyword evidence="2" id="KW-1185">Reference proteome</keyword>
<dbReference type="EMBL" id="RBXT01000001">
    <property type="protein sequence ID" value="RKT79711.1"/>
    <property type="molecule type" value="Genomic_DNA"/>
</dbReference>
<comment type="caution">
    <text evidence="1">The sequence shown here is derived from an EMBL/GenBank/DDBJ whole genome shotgun (WGS) entry which is preliminary data.</text>
</comment>
<gene>
    <name evidence="1" type="ORF">DFJ68_3189</name>
</gene>
<accession>A0A495XYM0</accession>
<evidence type="ECO:0000313" key="1">
    <source>
        <dbReference type="EMBL" id="RKT79711.1"/>
    </source>
</evidence>
<dbReference type="Proteomes" id="UP000278440">
    <property type="component" value="Unassembled WGS sequence"/>
</dbReference>
<evidence type="ECO:0000313" key="2">
    <source>
        <dbReference type="Proteomes" id="UP000278440"/>
    </source>
</evidence>
<organism evidence="1 2">
    <name type="scientific">Terracoccus luteus</name>
    <dbReference type="NCBI Taxonomy" id="53356"/>
    <lineage>
        <taxon>Bacteria</taxon>
        <taxon>Bacillati</taxon>
        <taxon>Actinomycetota</taxon>
        <taxon>Actinomycetes</taxon>
        <taxon>Micrococcales</taxon>
        <taxon>Intrasporangiaceae</taxon>
        <taxon>Terracoccus</taxon>
    </lineage>
</organism>
<name>A0A495XYM0_9MICO</name>
<dbReference type="OrthoDB" id="7270696at2"/>
<protein>
    <submittedName>
        <fullName evidence="1">Uncharacterized protein</fullName>
    </submittedName>
</protein>
<reference evidence="1 2" key="1">
    <citation type="submission" date="2018-10" db="EMBL/GenBank/DDBJ databases">
        <title>Sequencing the genomes of 1000 actinobacteria strains.</title>
        <authorList>
            <person name="Klenk H.-P."/>
        </authorList>
    </citation>
    <scope>NUCLEOTIDE SEQUENCE [LARGE SCALE GENOMIC DNA]</scope>
    <source>
        <strain evidence="1 2">DSM 44267</strain>
    </source>
</reference>
<proteinExistence type="predicted"/>
<sequence length="105" mass="11567">MSTHEPPKGVQQAAQRAQTWIDEGNAGDSFTDVGRQRAAQLAKGEKVSDDVVKRMRAYFSRHHKDTDAKGFSSGDEGYPSAGRVAWDAWGGDAGRRWVESLDDED</sequence>
<dbReference type="AlphaFoldDB" id="A0A495XYM0"/>
<dbReference type="RefSeq" id="WP_121034560.1">
    <property type="nucleotide sequence ID" value="NZ_RBXT01000001.1"/>
</dbReference>